<dbReference type="EMBL" id="BART01006515">
    <property type="protein sequence ID" value="GAG64964.1"/>
    <property type="molecule type" value="Genomic_DNA"/>
</dbReference>
<proteinExistence type="predicted"/>
<reference evidence="2" key="1">
    <citation type="journal article" date="2014" name="Front. Microbiol.">
        <title>High frequency of phylogenetically diverse reductive dehalogenase-homologous genes in deep subseafloor sedimentary metagenomes.</title>
        <authorList>
            <person name="Kawai M."/>
            <person name="Futagami T."/>
            <person name="Toyoda A."/>
            <person name="Takaki Y."/>
            <person name="Nishi S."/>
            <person name="Hori S."/>
            <person name="Arai W."/>
            <person name="Tsubouchi T."/>
            <person name="Morono Y."/>
            <person name="Uchiyama I."/>
            <person name="Ito T."/>
            <person name="Fujiyama A."/>
            <person name="Inagaki F."/>
            <person name="Takami H."/>
        </authorList>
    </citation>
    <scope>NUCLEOTIDE SEQUENCE</scope>
    <source>
        <strain evidence="2">Expedition CK06-06</strain>
    </source>
</reference>
<accession>X0Z7G6</accession>
<keyword evidence="1" id="KW-0472">Membrane</keyword>
<keyword evidence="1" id="KW-1133">Transmembrane helix</keyword>
<gene>
    <name evidence="2" type="ORF">S01H4_14864</name>
</gene>
<evidence type="ECO:0000256" key="1">
    <source>
        <dbReference type="SAM" id="Phobius"/>
    </source>
</evidence>
<sequence length="55" mass="6405">DRLFCATLGNITLTLIINLILDVLINFGYITILTQGLQVFQQTHQFFLKIFQRSF</sequence>
<feature type="non-terminal residue" evidence="2">
    <location>
        <position position="1"/>
    </location>
</feature>
<organism evidence="2">
    <name type="scientific">marine sediment metagenome</name>
    <dbReference type="NCBI Taxonomy" id="412755"/>
    <lineage>
        <taxon>unclassified sequences</taxon>
        <taxon>metagenomes</taxon>
        <taxon>ecological metagenomes</taxon>
    </lineage>
</organism>
<evidence type="ECO:0000313" key="2">
    <source>
        <dbReference type="EMBL" id="GAG64964.1"/>
    </source>
</evidence>
<keyword evidence="1" id="KW-0812">Transmembrane</keyword>
<feature type="transmembrane region" description="Helical" evidence="1">
    <location>
        <begin position="12"/>
        <end position="32"/>
    </location>
</feature>
<comment type="caution">
    <text evidence="2">The sequence shown here is derived from an EMBL/GenBank/DDBJ whole genome shotgun (WGS) entry which is preliminary data.</text>
</comment>
<dbReference type="AlphaFoldDB" id="X0Z7G6"/>
<protein>
    <submittedName>
        <fullName evidence="2">Uncharacterized protein</fullName>
    </submittedName>
</protein>
<name>X0Z7G6_9ZZZZ</name>